<reference evidence="7 8" key="1">
    <citation type="journal article" date="2019" name="Nat. Plants">
        <title>Stout camphor tree genome fills gaps in understanding of flowering plant genome evolution.</title>
        <authorList>
            <person name="Chaw S.M."/>
            <person name="Liu Y.C."/>
            <person name="Wu Y.W."/>
            <person name="Wang H.Y."/>
            <person name="Lin C.I."/>
            <person name="Wu C.S."/>
            <person name="Ke H.M."/>
            <person name="Chang L.Y."/>
            <person name="Hsu C.Y."/>
            <person name="Yang H.T."/>
            <person name="Sudianto E."/>
            <person name="Hsu M.H."/>
            <person name="Wu K.P."/>
            <person name="Wang L.N."/>
            <person name="Leebens-Mack J.H."/>
            <person name="Tsai I.J."/>
        </authorList>
    </citation>
    <scope>NUCLEOTIDE SEQUENCE [LARGE SCALE GENOMIC DNA]</scope>
    <source>
        <strain evidence="8">cv. Chaw 1501</strain>
        <tissue evidence="7">Young leaves</tissue>
    </source>
</reference>
<feature type="compositionally biased region" description="Basic and acidic residues" evidence="5">
    <location>
        <begin position="259"/>
        <end position="269"/>
    </location>
</feature>
<dbReference type="EC" id="5.2.1.8" evidence="2"/>
<sequence>MGIKKVSVVAFLLVLFISSVFTVMGAVLRPGKPYKHRYNESQGRLHISQATLASGQSGMKSLIVVSDAGHKNPLLLCSLSPKRIHTCPLNLELEEDHEVTFSVIGPRSVYLTGFYLAPSRPFDCHVSEDKSDNLMMEDGTNGELKDDGSQGFLDDDNDYALPVSTASRSKSIVNNAVSEGKSNKMLTEDGTKEREEDEILTAHLKAKFRALHENKRYKWVAGSLVFSDETDSDSDGEYKKKKNEKNDEGKTSRIKTKAGGHDSSKVEMKKLKKKKRGKEVNTCSNDNNRPSKRAAIIEVMDQDPCEPNASVLDDNVVLAGANGQNEYQKKREKRRQRANVGGNDRVTGGKKS</sequence>
<feature type="domain" description="Nucleoplasmin-like" evidence="6">
    <location>
        <begin position="25"/>
        <end position="115"/>
    </location>
</feature>
<protein>
    <recommendedName>
        <fullName evidence="2">peptidylprolyl isomerase</fullName>
        <ecNumber evidence="2">5.2.1.8</ecNumber>
    </recommendedName>
</protein>
<accession>A0A443PKV9</accession>
<dbReference type="PANTHER" id="PTHR43811:SF48">
    <property type="entry name" value="PEPTIDYL-PROLYL CIS-TRANS ISOMERASE FKBP43"/>
    <property type="match status" value="1"/>
</dbReference>
<dbReference type="AlphaFoldDB" id="A0A443PKV9"/>
<proteinExistence type="predicted"/>
<dbReference type="Gene3D" id="2.60.120.340">
    <property type="entry name" value="Nucleoplasmin core domain"/>
    <property type="match status" value="1"/>
</dbReference>
<keyword evidence="4 7" id="KW-0413">Isomerase</keyword>
<dbReference type="EMBL" id="QPKB01000008">
    <property type="protein sequence ID" value="RWR91407.1"/>
    <property type="molecule type" value="Genomic_DNA"/>
</dbReference>
<keyword evidence="8" id="KW-1185">Reference proteome</keyword>
<dbReference type="Proteomes" id="UP000283530">
    <property type="component" value="Unassembled WGS sequence"/>
</dbReference>
<dbReference type="GO" id="GO:0003755">
    <property type="term" value="F:peptidyl-prolyl cis-trans isomerase activity"/>
    <property type="evidence" value="ECO:0007669"/>
    <property type="project" value="UniProtKB-KW"/>
</dbReference>
<dbReference type="STRING" id="337451.A0A443PKV9"/>
<evidence type="ECO:0000259" key="6">
    <source>
        <dbReference type="Pfam" id="PF17800"/>
    </source>
</evidence>
<evidence type="ECO:0000256" key="5">
    <source>
        <dbReference type="SAM" id="MobiDB-lite"/>
    </source>
</evidence>
<evidence type="ECO:0000256" key="2">
    <source>
        <dbReference type="ARBA" id="ARBA00013194"/>
    </source>
</evidence>
<evidence type="ECO:0000313" key="7">
    <source>
        <dbReference type="EMBL" id="RWR91407.1"/>
    </source>
</evidence>
<comment type="caution">
    <text evidence="7">The sequence shown here is derived from an EMBL/GenBank/DDBJ whole genome shotgun (WGS) entry which is preliminary data.</text>
</comment>
<name>A0A443PKV9_9MAGN</name>
<feature type="region of interest" description="Disordered" evidence="5">
    <location>
        <begin position="229"/>
        <end position="291"/>
    </location>
</feature>
<keyword evidence="3" id="KW-0697">Rotamase</keyword>
<dbReference type="InterPro" id="IPR041232">
    <property type="entry name" value="NPL"/>
</dbReference>
<dbReference type="Pfam" id="PF17800">
    <property type="entry name" value="NPL"/>
    <property type="match status" value="1"/>
</dbReference>
<dbReference type="PANTHER" id="PTHR43811">
    <property type="entry name" value="FKBP-TYPE PEPTIDYL-PROLYL CIS-TRANS ISOMERASE FKPA"/>
    <property type="match status" value="1"/>
</dbReference>
<evidence type="ECO:0000256" key="4">
    <source>
        <dbReference type="ARBA" id="ARBA00023235"/>
    </source>
</evidence>
<evidence type="ECO:0000313" key="8">
    <source>
        <dbReference type="Proteomes" id="UP000283530"/>
    </source>
</evidence>
<dbReference type="OrthoDB" id="1902587at2759"/>
<comment type="catalytic activity">
    <reaction evidence="1">
        <text>[protein]-peptidylproline (omega=180) = [protein]-peptidylproline (omega=0)</text>
        <dbReference type="Rhea" id="RHEA:16237"/>
        <dbReference type="Rhea" id="RHEA-COMP:10747"/>
        <dbReference type="Rhea" id="RHEA-COMP:10748"/>
        <dbReference type="ChEBI" id="CHEBI:83833"/>
        <dbReference type="ChEBI" id="CHEBI:83834"/>
        <dbReference type="EC" id="5.2.1.8"/>
    </reaction>
</comment>
<gene>
    <name evidence="7" type="ORF">CKAN_02056000</name>
</gene>
<evidence type="ECO:0000256" key="3">
    <source>
        <dbReference type="ARBA" id="ARBA00023110"/>
    </source>
</evidence>
<evidence type="ECO:0000256" key="1">
    <source>
        <dbReference type="ARBA" id="ARBA00000971"/>
    </source>
</evidence>
<organism evidence="7 8">
    <name type="scientific">Cinnamomum micranthum f. kanehirae</name>
    <dbReference type="NCBI Taxonomy" id="337451"/>
    <lineage>
        <taxon>Eukaryota</taxon>
        <taxon>Viridiplantae</taxon>
        <taxon>Streptophyta</taxon>
        <taxon>Embryophyta</taxon>
        <taxon>Tracheophyta</taxon>
        <taxon>Spermatophyta</taxon>
        <taxon>Magnoliopsida</taxon>
        <taxon>Magnoliidae</taxon>
        <taxon>Laurales</taxon>
        <taxon>Lauraceae</taxon>
        <taxon>Cinnamomum</taxon>
    </lineage>
</organism>
<feature type="region of interest" description="Disordered" evidence="5">
    <location>
        <begin position="322"/>
        <end position="352"/>
    </location>
</feature>